<evidence type="ECO:0000313" key="2">
    <source>
        <dbReference type="Proteomes" id="UP001362100"/>
    </source>
</evidence>
<accession>A0ABU8PT11</accession>
<sequence>MENVETQISQHISGFPESLVNYLRNDYEDDLMVVIEDLLPLDLQQKMEDGR</sequence>
<dbReference type="Proteomes" id="UP001362100">
    <property type="component" value="Unassembled WGS sequence"/>
</dbReference>
<proteinExistence type="predicted"/>
<keyword evidence="2" id="KW-1185">Reference proteome</keyword>
<comment type="caution">
    <text evidence="1">The sequence shown here is derived from an EMBL/GenBank/DDBJ whole genome shotgun (WGS) entry which is preliminary data.</text>
</comment>
<evidence type="ECO:0000313" key="1">
    <source>
        <dbReference type="EMBL" id="MEJ5045882.1"/>
    </source>
</evidence>
<organism evidence="1 2">
    <name type="scientific">Pantoea nemavictus</name>
    <dbReference type="NCBI Taxonomy" id="2726955"/>
    <lineage>
        <taxon>Bacteria</taxon>
        <taxon>Pseudomonadati</taxon>
        <taxon>Pseudomonadota</taxon>
        <taxon>Gammaproteobacteria</taxon>
        <taxon>Enterobacterales</taxon>
        <taxon>Erwiniaceae</taxon>
        <taxon>Pantoea</taxon>
    </lineage>
</organism>
<gene>
    <name evidence="1" type="ORF">WH298_11840</name>
</gene>
<dbReference type="EMBL" id="JBBGZW010000001">
    <property type="protein sequence ID" value="MEJ5045882.1"/>
    <property type="molecule type" value="Genomic_DNA"/>
</dbReference>
<reference evidence="1 2" key="1">
    <citation type="submission" date="2023-12" db="EMBL/GenBank/DDBJ databases">
        <title>Gut-associated functions are favored during microbiome assembly across C. elegans life.</title>
        <authorList>
            <person name="Zimmermann J."/>
        </authorList>
    </citation>
    <scope>NUCLEOTIDE SEQUENCE [LARGE SCALE GENOMIC DNA]</scope>
    <source>
        <strain evidence="1 2">BIGb0393</strain>
    </source>
</reference>
<name>A0ABU8PT11_9GAMM</name>
<protein>
    <submittedName>
        <fullName evidence="1">Uncharacterized protein</fullName>
    </submittedName>
</protein>
<dbReference type="RefSeq" id="WP_238344428.1">
    <property type="nucleotide sequence ID" value="NZ_JACAWY010000001.1"/>
</dbReference>